<feature type="compositionally biased region" description="Low complexity" evidence="1">
    <location>
        <begin position="384"/>
        <end position="426"/>
    </location>
</feature>
<sequence>MTAPASPPPRRPVGILASTLTRNIVATLMLAAAGCSPLHDGSSRDGGVADRGIGGTGIAVTDRGIGGTGIVGTVTAFGSVWVNGLRVDLPPTTAVRIEGQPADPGEVRLGQTVAMTAGPGGPTGLTARTLEVRYAVAGPVERVEGGGGLVMGQRIDLADAEGTTALTPGRWVAVSGLRRPDGVVDASRVDPWNPAQGWVLRGRLDAVTPTTLTVSGVPLQRGLNLAVPPVGSLVRVAGIRAAAGASGNSALSVESDPFNPFGTTVGALSVETYVDPSGQTAIPGGPRLDMSDRGAAPARVVIDSVVTSGGGLGSSRAYGAQRLGGRSLSGADPAARAAGLARDGQRPDGPRPDGPRPDGPRPDGLRPDGPPPEGQESPNDAMRAHPGYAAPGPTPGPGRSAAGEDAGSGPARAASPPSPGASSPMNGGFGGPHRGSAGVPGSGFGRGAGPDRGPRGPGSGPGGRPGGRGGGVQ</sequence>
<accession>G7ZDS0</accession>
<gene>
    <name evidence="3" type="ordered locus">AZOLI_p20581</name>
</gene>
<reference evidence="4" key="1">
    <citation type="journal article" date="2011" name="PLoS Genet.">
        <title>Azospirillum genomes reveal transition of bacteria from aquatic to terrestrial environments.</title>
        <authorList>
            <person name="Wisniewski-Dye F."/>
            <person name="Borziak K."/>
            <person name="Khalsa-Moyers G."/>
            <person name="Alexandre G."/>
            <person name="Sukharnikov L.O."/>
            <person name="Wuichet K."/>
            <person name="Hurst G.B."/>
            <person name="McDonald W.H."/>
            <person name="Robertson J.S."/>
            <person name="Barbe V."/>
            <person name="Calteau A."/>
            <person name="Rouy Z."/>
            <person name="Mangenot S."/>
            <person name="Prigent-Combaret C."/>
            <person name="Normand P."/>
            <person name="Boyer M."/>
            <person name="Siguier P."/>
            <person name="Dessaux Y."/>
            <person name="Elmerich C."/>
            <person name="Condemine G."/>
            <person name="Krishnen G."/>
            <person name="Kennedy I."/>
            <person name="Paterson A.H."/>
            <person name="Gonzalez V."/>
            <person name="Mavingui P."/>
            <person name="Zhulin I.B."/>
        </authorList>
    </citation>
    <scope>NUCLEOTIDE SEQUENCE [LARGE SCALE GENOMIC DNA]</scope>
    <source>
        <strain evidence="4">4B</strain>
    </source>
</reference>
<dbReference type="EMBL" id="FQ311870">
    <property type="protein sequence ID" value="CBS89700.1"/>
    <property type="molecule type" value="Genomic_DNA"/>
</dbReference>
<feature type="domain" description="DUF5666" evidence="2">
    <location>
        <begin position="138"/>
        <end position="189"/>
    </location>
</feature>
<feature type="compositionally biased region" description="Gly residues" evidence="1">
    <location>
        <begin position="427"/>
        <end position="473"/>
    </location>
</feature>
<dbReference type="HOGENOM" id="CLU_053510_0_0_5"/>
<dbReference type="KEGG" id="ali:AZOLI_p20581"/>
<keyword evidence="4" id="KW-1185">Reference proteome</keyword>
<proteinExistence type="predicted"/>
<protein>
    <recommendedName>
        <fullName evidence="2">DUF5666 domain-containing protein</fullName>
    </recommendedName>
</protein>
<dbReference type="RefSeq" id="WP_014189115.1">
    <property type="nucleotide sequence ID" value="NC_016586.1"/>
</dbReference>
<keyword evidence="3" id="KW-0614">Plasmid</keyword>
<dbReference type="Pfam" id="PF18914">
    <property type="entry name" value="DUF5666"/>
    <property type="match status" value="1"/>
</dbReference>
<geneLocation type="plasmid" evidence="3 4">
    <name>AZO_p2</name>
</geneLocation>
<evidence type="ECO:0000259" key="2">
    <source>
        <dbReference type="Pfam" id="PF18914"/>
    </source>
</evidence>
<feature type="compositionally biased region" description="Basic and acidic residues" evidence="1">
    <location>
        <begin position="343"/>
        <end position="366"/>
    </location>
</feature>
<dbReference type="OrthoDB" id="7271690at2"/>
<evidence type="ECO:0000313" key="4">
    <source>
        <dbReference type="Proteomes" id="UP000005667"/>
    </source>
</evidence>
<dbReference type="Proteomes" id="UP000005667">
    <property type="component" value="Plasmid AZO_p2"/>
</dbReference>
<name>G7ZDS0_AZOL4</name>
<dbReference type="AlphaFoldDB" id="G7ZDS0"/>
<feature type="compositionally biased region" description="Low complexity" evidence="1">
    <location>
        <begin position="328"/>
        <end position="342"/>
    </location>
</feature>
<dbReference type="InterPro" id="IPR043724">
    <property type="entry name" value="DUF5666"/>
</dbReference>
<evidence type="ECO:0000256" key="1">
    <source>
        <dbReference type="SAM" id="MobiDB-lite"/>
    </source>
</evidence>
<evidence type="ECO:0000313" key="3">
    <source>
        <dbReference type="EMBL" id="CBS89700.1"/>
    </source>
</evidence>
<organism evidence="3 4">
    <name type="scientific">Azospirillum lipoferum (strain 4B)</name>
    <dbReference type="NCBI Taxonomy" id="862719"/>
    <lineage>
        <taxon>Bacteria</taxon>
        <taxon>Pseudomonadati</taxon>
        <taxon>Pseudomonadota</taxon>
        <taxon>Alphaproteobacteria</taxon>
        <taxon>Rhodospirillales</taxon>
        <taxon>Azospirillaceae</taxon>
        <taxon>Azospirillum</taxon>
    </lineage>
</organism>
<feature type="region of interest" description="Disordered" evidence="1">
    <location>
        <begin position="324"/>
        <end position="473"/>
    </location>
</feature>